<feature type="compositionally biased region" description="Basic and acidic residues" evidence="2">
    <location>
        <begin position="34"/>
        <end position="84"/>
    </location>
</feature>
<dbReference type="Proteomes" id="UP000053766">
    <property type="component" value="Unassembled WGS sequence"/>
</dbReference>
<dbReference type="AlphaFoldDB" id="A0A0D8XJN3"/>
<evidence type="ECO:0000256" key="2">
    <source>
        <dbReference type="SAM" id="MobiDB-lite"/>
    </source>
</evidence>
<dbReference type="Gene3D" id="1.20.1270.10">
    <property type="match status" value="1"/>
</dbReference>
<evidence type="ECO:0000313" key="4">
    <source>
        <dbReference type="Proteomes" id="UP000053766"/>
    </source>
</evidence>
<dbReference type="InterPro" id="IPR029048">
    <property type="entry name" value="HSP70_C_sf"/>
</dbReference>
<proteinExistence type="predicted"/>
<protein>
    <submittedName>
        <fullName evidence="3">Uncharacterized protein</fullName>
    </submittedName>
</protein>
<dbReference type="SUPFAM" id="SSF100934">
    <property type="entry name" value="Heat shock protein 70kD (HSP70), C-terminal subdomain"/>
    <property type="match status" value="1"/>
</dbReference>
<feature type="coiled-coil region" evidence="1">
    <location>
        <begin position="135"/>
        <end position="162"/>
    </location>
</feature>
<keyword evidence="4" id="KW-1185">Reference proteome</keyword>
<reference evidence="4" key="2">
    <citation type="journal article" date="2016" name="Sci. Rep.">
        <title>Dictyocaulus viviparus genome, variome and transcriptome elucidate lungworm biology and support future intervention.</title>
        <authorList>
            <person name="McNulty S.N."/>
            <person name="Strube C."/>
            <person name="Rosa B.A."/>
            <person name="Martin J.C."/>
            <person name="Tyagi R."/>
            <person name="Choi Y.J."/>
            <person name="Wang Q."/>
            <person name="Hallsworth Pepin K."/>
            <person name="Zhang X."/>
            <person name="Ozersky P."/>
            <person name="Wilson R.K."/>
            <person name="Sternberg P.W."/>
            <person name="Gasser R.B."/>
            <person name="Mitreva M."/>
        </authorList>
    </citation>
    <scope>NUCLEOTIDE SEQUENCE [LARGE SCALE GENOMIC DNA]</scope>
    <source>
        <strain evidence="4">HannoverDv2000</strain>
    </source>
</reference>
<gene>
    <name evidence="3" type="ORF">DICVIV_09156</name>
</gene>
<evidence type="ECO:0000313" key="3">
    <source>
        <dbReference type="EMBL" id="KJH44810.1"/>
    </source>
</evidence>
<accession>A0A0D8XJN3</accession>
<name>A0A0D8XJN3_DICVI</name>
<organism evidence="3 4">
    <name type="scientific">Dictyocaulus viviparus</name>
    <name type="common">Bovine lungworm</name>
    <dbReference type="NCBI Taxonomy" id="29172"/>
    <lineage>
        <taxon>Eukaryota</taxon>
        <taxon>Metazoa</taxon>
        <taxon>Ecdysozoa</taxon>
        <taxon>Nematoda</taxon>
        <taxon>Chromadorea</taxon>
        <taxon>Rhabditida</taxon>
        <taxon>Rhabditina</taxon>
        <taxon>Rhabditomorpha</taxon>
        <taxon>Strongyloidea</taxon>
        <taxon>Metastrongylidae</taxon>
        <taxon>Dictyocaulus</taxon>
    </lineage>
</organism>
<reference evidence="3 4" key="1">
    <citation type="submission" date="2013-11" db="EMBL/GenBank/DDBJ databases">
        <title>Draft genome of the bovine lungworm Dictyocaulus viviparus.</title>
        <authorList>
            <person name="Mitreva M."/>
        </authorList>
    </citation>
    <scope>NUCLEOTIDE SEQUENCE [LARGE SCALE GENOMIC DNA]</scope>
    <source>
        <strain evidence="3 4">HannoverDv2000</strain>
    </source>
</reference>
<evidence type="ECO:0000256" key="1">
    <source>
        <dbReference type="SAM" id="Coils"/>
    </source>
</evidence>
<sequence>MDSDDRTDDNMGKATNDEDFLNVDANILTMEDQQLNKEGIDKYNIETKQAKEKEPEGSQDEDKNHDFPNKNNVRLEEDPAREQKNTTLAPAENPSKLPEVLRIPLNLKTAYSDIHIMDVDDIKAARRILEQFEKLELYARERVQAKNDLESYAIEVDQLIEEDMYIKHSTETERRQLHDKVRRFSS</sequence>
<dbReference type="EMBL" id="KN716446">
    <property type="protein sequence ID" value="KJH44810.1"/>
    <property type="molecule type" value="Genomic_DNA"/>
</dbReference>
<dbReference type="OrthoDB" id="5852880at2759"/>
<keyword evidence="1" id="KW-0175">Coiled coil</keyword>
<feature type="region of interest" description="Disordered" evidence="2">
    <location>
        <begin position="1"/>
        <end position="95"/>
    </location>
</feature>